<dbReference type="SUPFAM" id="SSF56726">
    <property type="entry name" value="DNA topoisomerase IV, alpha subunit"/>
    <property type="match status" value="1"/>
</dbReference>
<dbReference type="GO" id="GO:0003918">
    <property type="term" value="F:DNA topoisomerase type II (double strand cut, ATP-hydrolyzing) activity"/>
    <property type="evidence" value="ECO:0007669"/>
    <property type="project" value="UniProtKB-UniRule"/>
</dbReference>
<feature type="domain" description="Spo11/DNA topoisomerase VI subunit A N-terminal" evidence="2">
    <location>
        <begin position="135"/>
        <end position="195"/>
    </location>
</feature>
<comment type="caution">
    <text evidence="3">The sequence shown here is derived from an EMBL/GenBank/DDBJ whole genome shotgun (WGS) entry which is preliminary data.</text>
</comment>
<dbReference type="GO" id="GO:0007131">
    <property type="term" value="P:reciprocal meiotic recombination"/>
    <property type="evidence" value="ECO:0007669"/>
    <property type="project" value="TreeGrafter"/>
</dbReference>
<dbReference type="PRINTS" id="PR01550">
    <property type="entry name" value="TOP6AFAMILY"/>
</dbReference>
<dbReference type="OrthoDB" id="6434954at2759"/>
<dbReference type="PANTHER" id="PTHR10848">
    <property type="entry name" value="MEIOTIC RECOMBINATION PROTEIN SPO11"/>
    <property type="match status" value="1"/>
</dbReference>
<dbReference type="AlphaFoldDB" id="A0A8X6FNK5"/>
<gene>
    <name evidence="3" type="primary">Spo11_0</name>
    <name evidence="3" type="ORF">TNCT_531831</name>
</gene>
<dbReference type="GO" id="GO:0000706">
    <property type="term" value="P:meiotic DNA double-strand break processing"/>
    <property type="evidence" value="ECO:0007669"/>
    <property type="project" value="TreeGrafter"/>
</dbReference>
<sequence>MACKFQERYGTDETFWINIDKLRRILICFSKEDTSENFLKIQDKKDQNNVIDSSQFYQNEFASKCQTDREIILQKIEEILKQYFIKNTADDIGNIQLPNRRLWKNTSFKVERGIKMIENPVLKTVGSQRKGSDAKLVKLLHVLTKVHKLIKTNSYRTKRELFYEDVNLFKKQSVLDDILDDIACLLKTPKVKLHVGVLISNNIEGISSILYFKRKY</sequence>
<evidence type="ECO:0000313" key="4">
    <source>
        <dbReference type="Proteomes" id="UP000887116"/>
    </source>
</evidence>
<reference evidence="3" key="1">
    <citation type="submission" date="2020-07" db="EMBL/GenBank/DDBJ databases">
        <title>Multicomponent nature underlies the extraordinary mechanical properties of spider dragline silk.</title>
        <authorList>
            <person name="Kono N."/>
            <person name="Nakamura H."/>
            <person name="Mori M."/>
            <person name="Yoshida Y."/>
            <person name="Ohtoshi R."/>
            <person name="Malay A.D."/>
            <person name="Moran D.A.P."/>
            <person name="Tomita M."/>
            <person name="Numata K."/>
            <person name="Arakawa K."/>
        </authorList>
    </citation>
    <scope>NUCLEOTIDE SEQUENCE</scope>
</reference>
<dbReference type="EMBL" id="BMAO01003038">
    <property type="protein sequence ID" value="GFQ85237.1"/>
    <property type="molecule type" value="Genomic_DNA"/>
</dbReference>
<dbReference type="PANTHER" id="PTHR10848:SF0">
    <property type="entry name" value="MEIOTIC RECOMBINATION PROTEIN SPO11"/>
    <property type="match status" value="1"/>
</dbReference>
<keyword evidence="1" id="KW-0413">Isomerase</keyword>
<dbReference type="GO" id="GO:0000228">
    <property type="term" value="C:nuclear chromosome"/>
    <property type="evidence" value="ECO:0007669"/>
    <property type="project" value="TreeGrafter"/>
</dbReference>
<dbReference type="PROSITE" id="PS52041">
    <property type="entry name" value="TOPO_IIB"/>
    <property type="match status" value="1"/>
</dbReference>
<dbReference type="GO" id="GO:0042138">
    <property type="term" value="P:meiotic DNA double-strand break formation"/>
    <property type="evidence" value="ECO:0007669"/>
    <property type="project" value="TreeGrafter"/>
</dbReference>
<dbReference type="Gene3D" id="1.10.10.10">
    <property type="entry name" value="Winged helix-like DNA-binding domain superfamily/Winged helix DNA-binding domain"/>
    <property type="match status" value="1"/>
</dbReference>
<keyword evidence="1" id="KW-0799">Topoisomerase</keyword>
<dbReference type="InterPro" id="IPR002815">
    <property type="entry name" value="Spo11/TopoVI_A"/>
</dbReference>
<dbReference type="GO" id="GO:0005524">
    <property type="term" value="F:ATP binding"/>
    <property type="evidence" value="ECO:0007669"/>
    <property type="project" value="InterPro"/>
</dbReference>
<evidence type="ECO:0000256" key="1">
    <source>
        <dbReference type="PROSITE-ProRule" id="PRU01385"/>
    </source>
</evidence>
<comment type="catalytic activity">
    <reaction evidence="1">
        <text>ATP-dependent breakage, passage and rejoining of double-stranded DNA.</text>
        <dbReference type="EC" id="5.6.2.2"/>
    </reaction>
</comment>
<accession>A0A8X6FNK5</accession>
<proteinExistence type="inferred from homology"/>
<evidence type="ECO:0000313" key="3">
    <source>
        <dbReference type="EMBL" id="GFQ85237.1"/>
    </source>
</evidence>
<dbReference type="GO" id="GO:0003677">
    <property type="term" value="F:DNA binding"/>
    <property type="evidence" value="ECO:0007669"/>
    <property type="project" value="UniProtKB-UniRule"/>
</dbReference>
<keyword evidence="4" id="KW-1185">Reference proteome</keyword>
<dbReference type="Pfam" id="PF04406">
    <property type="entry name" value="TP6A_N"/>
    <property type="match status" value="1"/>
</dbReference>
<name>A0A8X6FNK5_TRICU</name>
<protein>
    <submittedName>
        <fullName evidence="3">Meiotic recombination protein SPO11</fullName>
    </submittedName>
</protein>
<dbReference type="Proteomes" id="UP000887116">
    <property type="component" value="Unassembled WGS sequence"/>
</dbReference>
<comment type="similarity">
    <text evidence="1">Belongs to the TOP6A family.</text>
</comment>
<dbReference type="InterPro" id="IPR036388">
    <property type="entry name" value="WH-like_DNA-bd_sf"/>
</dbReference>
<keyword evidence="1" id="KW-0238">DNA-binding</keyword>
<evidence type="ECO:0000259" key="2">
    <source>
        <dbReference type="Pfam" id="PF04406"/>
    </source>
</evidence>
<organism evidence="3 4">
    <name type="scientific">Trichonephila clavata</name>
    <name type="common">Joro spider</name>
    <name type="synonym">Nephila clavata</name>
    <dbReference type="NCBI Taxonomy" id="2740835"/>
    <lineage>
        <taxon>Eukaryota</taxon>
        <taxon>Metazoa</taxon>
        <taxon>Ecdysozoa</taxon>
        <taxon>Arthropoda</taxon>
        <taxon>Chelicerata</taxon>
        <taxon>Arachnida</taxon>
        <taxon>Araneae</taxon>
        <taxon>Araneomorphae</taxon>
        <taxon>Entelegynae</taxon>
        <taxon>Araneoidea</taxon>
        <taxon>Nephilidae</taxon>
        <taxon>Trichonephila</taxon>
    </lineage>
</organism>
<feature type="active site" description="O-(5'-phospho-DNA)-tyrosine intermediate" evidence="1">
    <location>
        <position position="163"/>
    </location>
</feature>
<dbReference type="InterPro" id="IPR036078">
    <property type="entry name" value="Spo11/TopoVI_A_sf"/>
</dbReference>
<dbReference type="InterPro" id="IPR013049">
    <property type="entry name" value="Spo11/TopoVI_A_N"/>
</dbReference>